<evidence type="ECO:0000313" key="6">
    <source>
        <dbReference type="EMBL" id="EKX40347.1"/>
    </source>
</evidence>
<gene>
    <name evidence="6" type="ORF">GUITHDRAFT_158324</name>
</gene>
<dbReference type="PANTHER" id="PTHR45619">
    <property type="entry name" value="SERINE/THREONINE-PROTEIN PHOSPHATASE PP2A-RELATED"/>
    <property type="match status" value="1"/>
</dbReference>
<dbReference type="HOGENOM" id="CLU_004962_8_1_1"/>
<comment type="catalytic activity">
    <reaction evidence="4">
        <text>O-phospho-L-threonyl-[protein] + H2O = L-threonyl-[protein] + phosphate</text>
        <dbReference type="Rhea" id="RHEA:47004"/>
        <dbReference type="Rhea" id="RHEA-COMP:11060"/>
        <dbReference type="Rhea" id="RHEA-COMP:11605"/>
        <dbReference type="ChEBI" id="CHEBI:15377"/>
        <dbReference type="ChEBI" id="CHEBI:30013"/>
        <dbReference type="ChEBI" id="CHEBI:43474"/>
        <dbReference type="ChEBI" id="CHEBI:61977"/>
        <dbReference type="EC" id="3.1.3.16"/>
    </reaction>
</comment>
<dbReference type="Pfam" id="PF00149">
    <property type="entry name" value="Metallophos"/>
    <property type="match status" value="1"/>
</dbReference>
<dbReference type="InterPro" id="IPR006186">
    <property type="entry name" value="Ser/Thr-sp_prot-phosphatase"/>
</dbReference>
<evidence type="ECO:0000256" key="3">
    <source>
        <dbReference type="ARBA" id="ARBA00023211"/>
    </source>
</evidence>
<evidence type="ECO:0000256" key="2">
    <source>
        <dbReference type="ARBA" id="ARBA00022801"/>
    </source>
</evidence>
<dbReference type="PROSITE" id="PS00125">
    <property type="entry name" value="SER_THR_PHOSPHATASE"/>
    <property type="match status" value="1"/>
</dbReference>
<name>L1IW89_GUITC</name>
<keyword evidence="8" id="KW-1185">Reference proteome</keyword>
<dbReference type="RefSeq" id="XP_005827327.1">
    <property type="nucleotide sequence ID" value="XM_005827270.1"/>
</dbReference>
<comment type="similarity">
    <text evidence="4">Belongs to the PPP phosphatase family.</text>
</comment>
<organism evidence="6">
    <name type="scientific">Guillardia theta (strain CCMP2712)</name>
    <name type="common">Cryptophyte</name>
    <dbReference type="NCBI Taxonomy" id="905079"/>
    <lineage>
        <taxon>Eukaryota</taxon>
        <taxon>Cryptophyceae</taxon>
        <taxon>Pyrenomonadales</taxon>
        <taxon>Geminigeraceae</taxon>
        <taxon>Guillardia</taxon>
    </lineage>
</organism>
<dbReference type="InterPro" id="IPR047129">
    <property type="entry name" value="PPA2-like"/>
</dbReference>
<reference evidence="8" key="2">
    <citation type="submission" date="2012-11" db="EMBL/GenBank/DDBJ databases">
        <authorList>
            <person name="Kuo A."/>
            <person name="Curtis B.A."/>
            <person name="Tanifuji G."/>
            <person name="Burki F."/>
            <person name="Gruber A."/>
            <person name="Irimia M."/>
            <person name="Maruyama S."/>
            <person name="Arias M.C."/>
            <person name="Ball S.G."/>
            <person name="Gile G.H."/>
            <person name="Hirakawa Y."/>
            <person name="Hopkins J.F."/>
            <person name="Rensing S.A."/>
            <person name="Schmutz J."/>
            <person name="Symeonidi A."/>
            <person name="Elias M."/>
            <person name="Eveleigh R.J."/>
            <person name="Herman E.K."/>
            <person name="Klute M.J."/>
            <person name="Nakayama T."/>
            <person name="Obornik M."/>
            <person name="Reyes-Prieto A."/>
            <person name="Armbrust E.V."/>
            <person name="Aves S.J."/>
            <person name="Beiko R.G."/>
            <person name="Coutinho P."/>
            <person name="Dacks J.B."/>
            <person name="Durnford D.G."/>
            <person name="Fast N.M."/>
            <person name="Green B.R."/>
            <person name="Grisdale C."/>
            <person name="Hempe F."/>
            <person name="Henrissat B."/>
            <person name="Hoppner M.P."/>
            <person name="Ishida K.-I."/>
            <person name="Kim E."/>
            <person name="Koreny L."/>
            <person name="Kroth P.G."/>
            <person name="Liu Y."/>
            <person name="Malik S.-B."/>
            <person name="Maier U.G."/>
            <person name="McRose D."/>
            <person name="Mock T."/>
            <person name="Neilson J.A."/>
            <person name="Onodera N.T."/>
            <person name="Poole A.M."/>
            <person name="Pritham E.J."/>
            <person name="Richards T.A."/>
            <person name="Rocap G."/>
            <person name="Roy S.W."/>
            <person name="Sarai C."/>
            <person name="Schaack S."/>
            <person name="Shirato S."/>
            <person name="Slamovits C.H."/>
            <person name="Spencer D.F."/>
            <person name="Suzuki S."/>
            <person name="Worden A.Z."/>
            <person name="Zauner S."/>
            <person name="Barry K."/>
            <person name="Bell C."/>
            <person name="Bharti A.K."/>
            <person name="Crow J.A."/>
            <person name="Grimwood J."/>
            <person name="Kramer R."/>
            <person name="Lindquist E."/>
            <person name="Lucas S."/>
            <person name="Salamov A."/>
            <person name="McFadden G.I."/>
            <person name="Lane C.E."/>
            <person name="Keeling P.J."/>
            <person name="Gray M.W."/>
            <person name="Grigoriev I.V."/>
            <person name="Archibald J.M."/>
        </authorList>
    </citation>
    <scope>NUCLEOTIDE SEQUENCE</scope>
    <source>
        <strain evidence="8">CCMP2712</strain>
    </source>
</reference>
<reference evidence="6 8" key="1">
    <citation type="journal article" date="2012" name="Nature">
        <title>Algal genomes reveal evolutionary mosaicism and the fate of nucleomorphs.</title>
        <authorList>
            <consortium name="DOE Joint Genome Institute"/>
            <person name="Curtis B.A."/>
            <person name="Tanifuji G."/>
            <person name="Burki F."/>
            <person name="Gruber A."/>
            <person name="Irimia M."/>
            <person name="Maruyama S."/>
            <person name="Arias M.C."/>
            <person name="Ball S.G."/>
            <person name="Gile G.H."/>
            <person name="Hirakawa Y."/>
            <person name="Hopkins J.F."/>
            <person name="Kuo A."/>
            <person name="Rensing S.A."/>
            <person name="Schmutz J."/>
            <person name="Symeonidi A."/>
            <person name="Elias M."/>
            <person name="Eveleigh R.J."/>
            <person name="Herman E.K."/>
            <person name="Klute M.J."/>
            <person name="Nakayama T."/>
            <person name="Obornik M."/>
            <person name="Reyes-Prieto A."/>
            <person name="Armbrust E.V."/>
            <person name="Aves S.J."/>
            <person name="Beiko R.G."/>
            <person name="Coutinho P."/>
            <person name="Dacks J.B."/>
            <person name="Durnford D.G."/>
            <person name="Fast N.M."/>
            <person name="Green B.R."/>
            <person name="Grisdale C.J."/>
            <person name="Hempel F."/>
            <person name="Henrissat B."/>
            <person name="Hoppner M.P."/>
            <person name="Ishida K."/>
            <person name="Kim E."/>
            <person name="Koreny L."/>
            <person name="Kroth P.G."/>
            <person name="Liu Y."/>
            <person name="Malik S.B."/>
            <person name="Maier U.G."/>
            <person name="McRose D."/>
            <person name="Mock T."/>
            <person name="Neilson J.A."/>
            <person name="Onodera N.T."/>
            <person name="Poole A.M."/>
            <person name="Pritham E.J."/>
            <person name="Richards T.A."/>
            <person name="Rocap G."/>
            <person name="Roy S.W."/>
            <person name="Sarai C."/>
            <person name="Schaack S."/>
            <person name="Shirato S."/>
            <person name="Slamovits C.H."/>
            <person name="Spencer D.F."/>
            <person name="Suzuki S."/>
            <person name="Worden A.Z."/>
            <person name="Zauner S."/>
            <person name="Barry K."/>
            <person name="Bell C."/>
            <person name="Bharti A.K."/>
            <person name="Crow J.A."/>
            <person name="Grimwood J."/>
            <person name="Kramer R."/>
            <person name="Lindquist E."/>
            <person name="Lucas S."/>
            <person name="Salamov A."/>
            <person name="McFadden G.I."/>
            <person name="Lane C.E."/>
            <person name="Keeling P.J."/>
            <person name="Gray M.W."/>
            <person name="Grigoriev I.V."/>
            <person name="Archibald J.M."/>
        </authorList>
    </citation>
    <scope>NUCLEOTIDE SEQUENCE</scope>
    <source>
        <strain evidence="6 8">CCMP2712</strain>
    </source>
</reference>
<dbReference type="InterPro" id="IPR029052">
    <property type="entry name" value="Metallo-depent_PP-like"/>
</dbReference>
<accession>L1IW89</accession>
<dbReference type="STRING" id="905079.L1IW89"/>
<dbReference type="SMART" id="SM00156">
    <property type="entry name" value="PP2Ac"/>
    <property type="match status" value="1"/>
</dbReference>
<dbReference type="Proteomes" id="UP000011087">
    <property type="component" value="Unassembled WGS sequence"/>
</dbReference>
<dbReference type="EMBL" id="JH993032">
    <property type="protein sequence ID" value="EKX40347.1"/>
    <property type="molecule type" value="Genomic_DNA"/>
</dbReference>
<dbReference type="CDD" id="cd07415">
    <property type="entry name" value="MPP_PP2A_PP4_PP6"/>
    <property type="match status" value="1"/>
</dbReference>
<proteinExistence type="inferred from homology"/>
<dbReference type="GeneID" id="17297089"/>
<sequence>MERNLLPETKVKALCNKAREILAQEENVMQVRAPVTLCGDIHGQFSDLMELFEIGGKAPDTNYLFLGDYVDRGLFSVECITLLLALKVRWPDRITLLRGNHESRQITQVYGFYDECMRKYGNASVWKIFTDLFDYLPIAAMVEGQMLCCHGGLSPFVDAVDDINGIERLVEVPSNGPLCDLVWSDPQEWARGWGSSPRGTGHTFGEDVTEEFLHHNGIENLTRAHQMVMEGYHWTHQNKVLTVFSAPNYCYRCGNRACIMEVDEHYRRTFLQFDRAPKRGEPYSTKSALEYFA</sequence>
<dbReference type="PRINTS" id="PR00114">
    <property type="entry name" value="STPHPHTASE"/>
</dbReference>
<evidence type="ECO:0000259" key="5">
    <source>
        <dbReference type="PROSITE" id="PS00125"/>
    </source>
</evidence>
<dbReference type="Gene3D" id="3.60.21.10">
    <property type="match status" value="1"/>
</dbReference>
<dbReference type="EnsemblProtists" id="EKX40347">
    <property type="protein sequence ID" value="EKX40347"/>
    <property type="gene ID" value="GUITHDRAFT_158324"/>
</dbReference>
<dbReference type="OMA" id="GENMDQS"/>
<dbReference type="OrthoDB" id="1930084at2759"/>
<keyword evidence="2 4" id="KW-0378">Hydrolase</keyword>
<evidence type="ECO:0000313" key="8">
    <source>
        <dbReference type="Proteomes" id="UP000011087"/>
    </source>
</evidence>
<dbReference type="EC" id="3.1.3.16" evidence="4"/>
<dbReference type="KEGG" id="gtt:GUITHDRAFT_158324"/>
<keyword evidence="1" id="KW-0479">Metal-binding</keyword>
<feature type="domain" description="Serine/threonine specific protein phosphatases" evidence="5">
    <location>
        <begin position="97"/>
        <end position="102"/>
    </location>
</feature>
<dbReference type="SUPFAM" id="SSF56300">
    <property type="entry name" value="Metallo-dependent phosphatases"/>
    <property type="match status" value="1"/>
</dbReference>
<dbReference type="eggNOG" id="KOG0371">
    <property type="taxonomic scope" value="Eukaryota"/>
</dbReference>
<dbReference type="GO" id="GO:0004722">
    <property type="term" value="F:protein serine/threonine phosphatase activity"/>
    <property type="evidence" value="ECO:0007669"/>
    <property type="project" value="UniProtKB-EC"/>
</dbReference>
<keyword evidence="3" id="KW-0464">Manganese</keyword>
<dbReference type="GO" id="GO:0046872">
    <property type="term" value="F:metal ion binding"/>
    <property type="evidence" value="ECO:0007669"/>
    <property type="project" value="UniProtKB-KW"/>
</dbReference>
<evidence type="ECO:0000256" key="4">
    <source>
        <dbReference type="RuleBase" id="RU004273"/>
    </source>
</evidence>
<dbReference type="InterPro" id="IPR004843">
    <property type="entry name" value="Calcineurin-like_PHP"/>
</dbReference>
<evidence type="ECO:0000256" key="1">
    <source>
        <dbReference type="ARBA" id="ARBA00022723"/>
    </source>
</evidence>
<protein>
    <recommendedName>
        <fullName evidence="4">Serine/threonine-protein phosphatase</fullName>
        <ecNumber evidence="4">3.1.3.16</ecNumber>
    </recommendedName>
</protein>
<dbReference type="PaxDb" id="55529-EKX40347"/>
<dbReference type="AlphaFoldDB" id="L1IW89"/>
<evidence type="ECO:0000313" key="7">
    <source>
        <dbReference type="EnsemblProtists" id="EKX40347"/>
    </source>
</evidence>
<reference evidence="7" key="3">
    <citation type="submission" date="2015-06" db="UniProtKB">
        <authorList>
            <consortium name="EnsemblProtists"/>
        </authorList>
    </citation>
    <scope>IDENTIFICATION</scope>
</reference>